<name>E6QL33_9ZZZZ</name>
<accession>E6QL33</accession>
<gene>
    <name evidence="1" type="ORF">CARN6_1366</name>
</gene>
<sequence length="42" mass="4753">MHYFWGNGRRPPGGLKCFFFCIEAICAGMYRGSLAKFSFGLD</sequence>
<proteinExistence type="predicted"/>
<organism evidence="1">
    <name type="scientific">mine drainage metagenome</name>
    <dbReference type="NCBI Taxonomy" id="410659"/>
    <lineage>
        <taxon>unclassified sequences</taxon>
        <taxon>metagenomes</taxon>
        <taxon>ecological metagenomes</taxon>
    </lineage>
</organism>
<dbReference type="AlphaFoldDB" id="E6QL33"/>
<reference evidence="1" key="1">
    <citation type="submission" date="2009-10" db="EMBL/GenBank/DDBJ databases">
        <title>Diversity of trophic interactions inside an arsenic-rich microbial ecosystem.</title>
        <authorList>
            <person name="Bertin P.N."/>
            <person name="Heinrich-Salmeron A."/>
            <person name="Pelletier E."/>
            <person name="Goulhen-Chollet F."/>
            <person name="Arsene-Ploetze F."/>
            <person name="Gallien S."/>
            <person name="Calteau A."/>
            <person name="Vallenet D."/>
            <person name="Casiot C."/>
            <person name="Chane-Woon-Ming B."/>
            <person name="Giloteaux L."/>
            <person name="Barakat M."/>
            <person name="Bonnefoy V."/>
            <person name="Bruneel O."/>
            <person name="Chandler M."/>
            <person name="Cleiss J."/>
            <person name="Duran R."/>
            <person name="Elbaz-Poulichet F."/>
            <person name="Fonknechten N."/>
            <person name="Lauga B."/>
            <person name="Mornico D."/>
            <person name="Ortet P."/>
            <person name="Schaeffer C."/>
            <person name="Siguier P."/>
            <person name="Alexander Thil Smith A."/>
            <person name="Van Dorsselaer A."/>
            <person name="Weissenbach J."/>
            <person name="Medigue C."/>
            <person name="Le Paslier D."/>
        </authorList>
    </citation>
    <scope>NUCLEOTIDE SEQUENCE</scope>
</reference>
<evidence type="ECO:0000313" key="1">
    <source>
        <dbReference type="EMBL" id="CBI07953.1"/>
    </source>
</evidence>
<protein>
    <submittedName>
        <fullName evidence="1">Uncharacterized protein</fullName>
    </submittedName>
</protein>
<dbReference type="EMBL" id="CABQ01000164">
    <property type="protein sequence ID" value="CBI07953.1"/>
    <property type="molecule type" value="Genomic_DNA"/>
</dbReference>
<comment type="caution">
    <text evidence="1">The sequence shown here is derived from an EMBL/GenBank/DDBJ whole genome shotgun (WGS) entry which is preliminary data.</text>
</comment>